<dbReference type="AlphaFoldDB" id="A0A0U2UPV4"/>
<name>A0A0U2UPV4_9BACL</name>
<keyword evidence="2" id="KW-1185">Reference proteome</keyword>
<dbReference type="STRING" id="162209.IJ22_37110"/>
<organism evidence="1 2">
    <name type="scientific">Paenibacillus naphthalenovorans</name>
    <dbReference type="NCBI Taxonomy" id="162209"/>
    <lineage>
        <taxon>Bacteria</taxon>
        <taxon>Bacillati</taxon>
        <taxon>Bacillota</taxon>
        <taxon>Bacilli</taxon>
        <taxon>Bacillales</taxon>
        <taxon>Paenibacillaceae</taxon>
        <taxon>Paenibacillus</taxon>
    </lineage>
</organism>
<proteinExistence type="predicted"/>
<reference evidence="2" key="1">
    <citation type="submission" date="2015-12" db="EMBL/GenBank/DDBJ databases">
        <title>Complete genome sequences of two moderately thermophilic Paenibacillus species.</title>
        <authorList>
            <person name="Butler R.III."/>
            <person name="Wang J."/>
            <person name="Stark B.C."/>
            <person name="Pombert J.-F."/>
        </authorList>
    </citation>
    <scope>NUCLEOTIDE SEQUENCE [LARGE SCALE GENOMIC DNA]</scope>
    <source>
        <strain evidence="2">32O-Y</strain>
    </source>
</reference>
<dbReference type="Proteomes" id="UP000061660">
    <property type="component" value="Chromosome"/>
</dbReference>
<dbReference type="KEGG" id="pnp:IJ22_37110"/>
<dbReference type="EMBL" id="CP013652">
    <property type="protein sequence ID" value="ALS24049.1"/>
    <property type="molecule type" value="Genomic_DNA"/>
</dbReference>
<accession>A0A0U2UPV4</accession>
<sequence length="46" mass="5465">MPGITQHYQWRLRQLEGMGEKVLAETLRRDYAYKLRGPGYEIHSES</sequence>
<protein>
    <submittedName>
        <fullName evidence="1">Uncharacterized protein</fullName>
    </submittedName>
</protein>
<gene>
    <name evidence="1" type="ORF">IJ22_37110</name>
</gene>
<evidence type="ECO:0000313" key="2">
    <source>
        <dbReference type="Proteomes" id="UP000061660"/>
    </source>
</evidence>
<evidence type="ECO:0000313" key="1">
    <source>
        <dbReference type="EMBL" id="ALS24049.1"/>
    </source>
</evidence>
<reference evidence="1 2" key="2">
    <citation type="journal article" date="2016" name="Genome Announc.">
        <title>Complete Genome Sequences of Two Interactive Moderate Thermophiles, Paenibacillus napthalenovorans 32O-Y and Paenibacillus sp. 32O-W.</title>
        <authorList>
            <person name="Butler R.R.III."/>
            <person name="Wang J."/>
            <person name="Stark B.C."/>
            <person name="Pombert J.F."/>
        </authorList>
    </citation>
    <scope>NUCLEOTIDE SEQUENCE [LARGE SCALE GENOMIC DNA]</scope>
    <source>
        <strain evidence="1 2">32O-Y</strain>
    </source>
</reference>